<organism evidence="1 2">
    <name type="scientific">Pseudescherichia vulneris NBRC 102420</name>
    <dbReference type="NCBI Taxonomy" id="1115515"/>
    <lineage>
        <taxon>Bacteria</taxon>
        <taxon>Pseudomonadati</taxon>
        <taxon>Pseudomonadota</taxon>
        <taxon>Gammaproteobacteria</taxon>
        <taxon>Enterobacterales</taxon>
        <taxon>Enterobacteriaceae</taxon>
        <taxon>Pseudescherichia</taxon>
    </lineage>
</organism>
<dbReference type="STRING" id="1115515.EV102420_06_00130"/>
<name>A0A090V1J4_PSEVU</name>
<dbReference type="Proteomes" id="UP000029462">
    <property type="component" value="Unassembled WGS sequence"/>
</dbReference>
<sequence>MFIAIDYQSHMDNYYLTGNALEEHSSMKTAHYYASRGTKFLVIGVDGKVTGERYEVSGKPEARKLAKELSAKAWNF</sequence>
<reference evidence="1 2" key="1">
    <citation type="submission" date="2014-09" db="EMBL/GenBank/DDBJ databases">
        <title>Whole genome shotgun sequence of Escherichia vulneris NBRC 102420.</title>
        <authorList>
            <person name="Yoshida Y."/>
            <person name="Hosoyama A."/>
            <person name="Tsuchikane K."/>
            <person name="Ohji S."/>
            <person name="Ichikawa N."/>
            <person name="Kimura A."/>
            <person name="Yamazoe A."/>
            <person name="Ezaki T."/>
            <person name="Fujita N."/>
        </authorList>
    </citation>
    <scope>NUCLEOTIDE SEQUENCE [LARGE SCALE GENOMIC DNA]</scope>
    <source>
        <strain evidence="1 2">NBRC 102420</strain>
    </source>
</reference>
<evidence type="ECO:0000313" key="2">
    <source>
        <dbReference type="Proteomes" id="UP000029462"/>
    </source>
</evidence>
<evidence type="ECO:0000313" key="1">
    <source>
        <dbReference type="EMBL" id="GAL57139.1"/>
    </source>
</evidence>
<accession>A0A090V1J4</accession>
<dbReference type="AlphaFoldDB" id="A0A090V1J4"/>
<keyword evidence="2" id="KW-1185">Reference proteome</keyword>
<comment type="caution">
    <text evidence="1">The sequence shown here is derived from an EMBL/GenBank/DDBJ whole genome shotgun (WGS) entry which is preliminary data.</text>
</comment>
<dbReference type="EMBL" id="BBMZ01000006">
    <property type="protein sequence ID" value="GAL57139.1"/>
    <property type="molecule type" value="Genomic_DNA"/>
</dbReference>
<protein>
    <submittedName>
        <fullName evidence="1">Uncharacterized protein</fullName>
    </submittedName>
</protein>
<proteinExistence type="predicted"/>
<gene>
    <name evidence="1" type="ORF">EV102420_06_00130</name>
</gene>